<dbReference type="Proteomes" id="UP000323506">
    <property type="component" value="Chromosome D11"/>
</dbReference>
<dbReference type="AlphaFoldDB" id="A0A5D2AT42"/>
<reference evidence="1 2" key="1">
    <citation type="submission" date="2019-06" db="EMBL/GenBank/DDBJ databases">
        <title>WGS assembly of Gossypium darwinii.</title>
        <authorList>
            <person name="Chen Z.J."/>
            <person name="Sreedasyam A."/>
            <person name="Ando A."/>
            <person name="Song Q."/>
            <person name="De L."/>
            <person name="Hulse-Kemp A."/>
            <person name="Ding M."/>
            <person name="Ye W."/>
            <person name="Kirkbride R."/>
            <person name="Jenkins J."/>
            <person name="Plott C."/>
            <person name="Lovell J."/>
            <person name="Lin Y.-M."/>
            <person name="Vaughn R."/>
            <person name="Liu B."/>
            <person name="Li W."/>
            <person name="Simpson S."/>
            <person name="Scheffler B."/>
            <person name="Saski C."/>
            <person name="Grover C."/>
            <person name="Hu G."/>
            <person name="Conover J."/>
            <person name="Carlson J."/>
            <person name="Shu S."/>
            <person name="Boston L."/>
            <person name="Williams M."/>
            <person name="Peterson D."/>
            <person name="Mcgee K."/>
            <person name="Jones D."/>
            <person name="Wendel J."/>
            <person name="Stelly D."/>
            <person name="Grimwood J."/>
            <person name="Schmutz J."/>
        </authorList>
    </citation>
    <scope>NUCLEOTIDE SEQUENCE [LARGE SCALE GENOMIC DNA]</scope>
    <source>
        <strain evidence="1">1808015.09</strain>
    </source>
</reference>
<name>A0A5D2AT42_GOSDA</name>
<organism evidence="1 2">
    <name type="scientific">Gossypium darwinii</name>
    <name type="common">Darwin's cotton</name>
    <name type="synonym">Gossypium barbadense var. darwinii</name>
    <dbReference type="NCBI Taxonomy" id="34276"/>
    <lineage>
        <taxon>Eukaryota</taxon>
        <taxon>Viridiplantae</taxon>
        <taxon>Streptophyta</taxon>
        <taxon>Embryophyta</taxon>
        <taxon>Tracheophyta</taxon>
        <taxon>Spermatophyta</taxon>
        <taxon>Magnoliopsida</taxon>
        <taxon>eudicotyledons</taxon>
        <taxon>Gunneridae</taxon>
        <taxon>Pentapetalae</taxon>
        <taxon>rosids</taxon>
        <taxon>malvids</taxon>
        <taxon>Malvales</taxon>
        <taxon>Malvaceae</taxon>
        <taxon>Malvoideae</taxon>
        <taxon>Gossypium</taxon>
    </lineage>
</organism>
<keyword evidence="2" id="KW-1185">Reference proteome</keyword>
<protein>
    <submittedName>
        <fullName evidence="1">Uncharacterized protein</fullName>
    </submittedName>
</protein>
<sequence length="62" mass="7423">MIKDKLNPSFTFLFTLPCRHMGGTLGRKRDPINLFRPKIISSWAWSYLTVEKRKKTFIFKFN</sequence>
<evidence type="ECO:0000313" key="2">
    <source>
        <dbReference type="Proteomes" id="UP000323506"/>
    </source>
</evidence>
<evidence type="ECO:0000313" key="1">
    <source>
        <dbReference type="EMBL" id="TYG48061.1"/>
    </source>
</evidence>
<proteinExistence type="predicted"/>
<accession>A0A5D2AT42</accession>
<gene>
    <name evidence="1" type="ORF">ES288_D11G393100v1</name>
</gene>
<dbReference type="EMBL" id="CM017711">
    <property type="protein sequence ID" value="TYG48061.1"/>
    <property type="molecule type" value="Genomic_DNA"/>
</dbReference>